<accession>L1MAN7</accession>
<keyword evidence="1" id="KW-1133">Transmembrane helix</keyword>
<keyword evidence="3" id="KW-1185">Reference proteome</keyword>
<evidence type="ECO:0000313" key="3">
    <source>
        <dbReference type="Proteomes" id="UP000010445"/>
    </source>
</evidence>
<proteinExistence type="predicted"/>
<keyword evidence="1" id="KW-0812">Transmembrane</keyword>
<evidence type="ECO:0000313" key="2">
    <source>
        <dbReference type="EMBL" id="EKX88059.1"/>
    </source>
</evidence>
<name>L1MAN7_9CORY</name>
<keyword evidence="1" id="KW-0472">Membrane</keyword>
<dbReference type="HOGENOM" id="CLU_3198629_0_0_11"/>
<dbReference type="Proteomes" id="UP000010445">
    <property type="component" value="Unassembled WGS sequence"/>
</dbReference>
<feature type="transmembrane region" description="Helical" evidence="1">
    <location>
        <begin position="6"/>
        <end position="29"/>
    </location>
</feature>
<gene>
    <name evidence="2" type="ORF">HMPREF9997_02422</name>
</gene>
<comment type="caution">
    <text evidence="2">The sequence shown here is derived from an EMBL/GenBank/DDBJ whole genome shotgun (WGS) entry which is preliminary data.</text>
</comment>
<dbReference type="AlphaFoldDB" id="L1MAN7"/>
<evidence type="ECO:0000256" key="1">
    <source>
        <dbReference type="SAM" id="Phobius"/>
    </source>
</evidence>
<sequence length="45" mass="5266">MLPKLASWMLGASLYGLMLLDYLSIFLLYSNVIKQNERPLIIFLY</sequence>
<reference evidence="2 3" key="1">
    <citation type="submission" date="2012-05" db="EMBL/GenBank/DDBJ databases">
        <authorList>
            <person name="Weinstock G."/>
            <person name="Sodergren E."/>
            <person name="Lobos E.A."/>
            <person name="Fulton L."/>
            <person name="Fulton R."/>
            <person name="Courtney L."/>
            <person name="Fronick C."/>
            <person name="O'Laughlin M."/>
            <person name="Godfrey J."/>
            <person name="Wilson R.M."/>
            <person name="Miner T."/>
            <person name="Farmer C."/>
            <person name="Delehaunty K."/>
            <person name="Cordes M."/>
            <person name="Minx P."/>
            <person name="Tomlinson C."/>
            <person name="Chen J."/>
            <person name="Wollam A."/>
            <person name="Pepin K.H."/>
            <person name="Bhonagiri V."/>
            <person name="Zhang X."/>
            <person name="Suruliraj S."/>
            <person name="Warren W."/>
            <person name="Mitreva M."/>
            <person name="Mardis E.R."/>
            <person name="Wilson R.K."/>
        </authorList>
    </citation>
    <scope>NUCLEOTIDE SEQUENCE [LARGE SCALE GENOMIC DNA]</scope>
    <source>
        <strain evidence="2 3">F0235</strain>
    </source>
</reference>
<protein>
    <submittedName>
        <fullName evidence="2">Uncharacterized protein</fullName>
    </submittedName>
</protein>
<organism evidence="2 3">
    <name type="scientific">Corynebacterium durum F0235</name>
    <dbReference type="NCBI Taxonomy" id="1035195"/>
    <lineage>
        <taxon>Bacteria</taxon>
        <taxon>Bacillati</taxon>
        <taxon>Actinomycetota</taxon>
        <taxon>Actinomycetes</taxon>
        <taxon>Mycobacteriales</taxon>
        <taxon>Corynebacteriaceae</taxon>
        <taxon>Corynebacterium</taxon>
    </lineage>
</organism>
<dbReference type="EMBL" id="AMEM01000040">
    <property type="protein sequence ID" value="EKX88059.1"/>
    <property type="molecule type" value="Genomic_DNA"/>
</dbReference>